<dbReference type="EMBL" id="LCEJ01000060">
    <property type="protein sequence ID" value="KKS69235.1"/>
    <property type="molecule type" value="Genomic_DNA"/>
</dbReference>
<feature type="domain" description="DUF5652" evidence="2">
    <location>
        <begin position="7"/>
        <end position="65"/>
    </location>
</feature>
<feature type="transmembrane region" description="Helical" evidence="1">
    <location>
        <begin position="37"/>
        <end position="56"/>
    </location>
</feature>
<evidence type="ECO:0000313" key="4">
    <source>
        <dbReference type="Proteomes" id="UP000034785"/>
    </source>
</evidence>
<dbReference type="Proteomes" id="UP000034785">
    <property type="component" value="Unassembled WGS sequence"/>
</dbReference>
<evidence type="ECO:0000313" key="3">
    <source>
        <dbReference type="EMBL" id="KKS69235.1"/>
    </source>
</evidence>
<comment type="caution">
    <text evidence="3">The sequence shown here is derived from an EMBL/GenBank/DDBJ whole genome shotgun (WGS) entry which is preliminary data.</text>
</comment>
<name>A0A0G1B755_9BACT</name>
<sequence>MITPDLSSPIWVLPLVVWDLVWKGVGLWKASRNNQRYWFIALLLFNTLGILPIIYIKFFQKKHPESETWELGILWDKLKKVFGV</sequence>
<keyword evidence="1" id="KW-0812">Transmembrane</keyword>
<dbReference type="InterPro" id="IPR043712">
    <property type="entry name" value="DUF5652"/>
</dbReference>
<keyword evidence="1" id="KW-1133">Transmembrane helix</keyword>
<gene>
    <name evidence="3" type="ORF">UV41_C0060G0004</name>
</gene>
<proteinExistence type="predicted"/>
<dbReference type="AlphaFoldDB" id="A0A0G1B755"/>
<evidence type="ECO:0000259" key="2">
    <source>
        <dbReference type="Pfam" id="PF18893"/>
    </source>
</evidence>
<accession>A0A0G1B755</accession>
<dbReference type="Pfam" id="PF18893">
    <property type="entry name" value="DUF5652"/>
    <property type="match status" value="1"/>
</dbReference>
<organism evidence="3 4">
    <name type="scientific">Candidatus Daviesbacteria bacterium GW2011_GWA2_42_7</name>
    <dbReference type="NCBI Taxonomy" id="1618425"/>
    <lineage>
        <taxon>Bacteria</taxon>
        <taxon>Candidatus Daviesiibacteriota</taxon>
    </lineage>
</organism>
<keyword evidence="1" id="KW-0472">Membrane</keyword>
<feature type="transmembrane region" description="Helical" evidence="1">
    <location>
        <begin position="6"/>
        <end position="25"/>
    </location>
</feature>
<evidence type="ECO:0000256" key="1">
    <source>
        <dbReference type="SAM" id="Phobius"/>
    </source>
</evidence>
<reference evidence="3 4" key="1">
    <citation type="journal article" date="2015" name="Nature">
        <title>rRNA introns, odd ribosomes, and small enigmatic genomes across a large radiation of phyla.</title>
        <authorList>
            <person name="Brown C.T."/>
            <person name="Hug L.A."/>
            <person name="Thomas B.C."/>
            <person name="Sharon I."/>
            <person name="Castelle C.J."/>
            <person name="Singh A."/>
            <person name="Wilkins M.J."/>
            <person name="Williams K.H."/>
            <person name="Banfield J.F."/>
        </authorList>
    </citation>
    <scope>NUCLEOTIDE SEQUENCE [LARGE SCALE GENOMIC DNA]</scope>
</reference>
<protein>
    <recommendedName>
        <fullName evidence="2">DUF5652 domain-containing protein</fullName>
    </recommendedName>
</protein>